<keyword evidence="1" id="KW-0805">Transcription regulation</keyword>
<sequence length="234" mass="25464">MSPERPRRGRGKRDAILDAAVELLLLNGYDGASMDAVAAHAGVSKTTVYAHFADKLELFKAVIRQGGESLSEQLHPLRHGEGPAGGSAEDRLVGVLTAASRAGAGVEAIAYFRVMIAEIHRRREIRDAFEQSQVDVPDVPEIISIIGDLLVDYATEHGFTIDRPEAHASMLLKMTSSGIQLDRLISDFDISPELLEAHVGYIVRVFVRGLRPIAGEPAPTLWKGYDYPWGPALS</sequence>
<dbReference type="PANTHER" id="PTHR30055:SF234">
    <property type="entry name" value="HTH-TYPE TRANSCRIPTIONAL REGULATOR BETI"/>
    <property type="match status" value="1"/>
</dbReference>
<accession>A0A8J3DZP6</accession>
<dbReference type="FunFam" id="1.10.10.60:FF:000141">
    <property type="entry name" value="TetR family transcriptional regulator"/>
    <property type="match status" value="1"/>
</dbReference>
<dbReference type="PANTHER" id="PTHR30055">
    <property type="entry name" value="HTH-TYPE TRANSCRIPTIONAL REGULATOR RUTR"/>
    <property type="match status" value="1"/>
</dbReference>
<dbReference type="EMBL" id="BNAI01000001">
    <property type="protein sequence ID" value="GHF05336.1"/>
    <property type="molecule type" value="Genomic_DNA"/>
</dbReference>
<protein>
    <recommendedName>
        <fullName evidence="5">HTH tetR-type domain-containing protein</fullName>
    </recommendedName>
</protein>
<dbReference type="RefSeq" id="WP_191281552.1">
    <property type="nucleotide sequence ID" value="NZ_BNAI01000001.1"/>
</dbReference>
<evidence type="ECO:0000256" key="4">
    <source>
        <dbReference type="PROSITE-ProRule" id="PRU00335"/>
    </source>
</evidence>
<feature type="DNA-binding region" description="H-T-H motif" evidence="4">
    <location>
        <begin position="33"/>
        <end position="52"/>
    </location>
</feature>
<reference evidence="6" key="1">
    <citation type="journal article" date="2014" name="Int. J. Syst. Evol. Microbiol.">
        <title>Complete genome sequence of Corynebacterium casei LMG S-19264T (=DSM 44701T), isolated from a smear-ripened cheese.</title>
        <authorList>
            <consortium name="US DOE Joint Genome Institute (JGI-PGF)"/>
            <person name="Walter F."/>
            <person name="Albersmeier A."/>
            <person name="Kalinowski J."/>
            <person name="Ruckert C."/>
        </authorList>
    </citation>
    <scope>NUCLEOTIDE SEQUENCE</scope>
    <source>
        <strain evidence="6">CGMCC 1.16548</strain>
    </source>
</reference>
<proteinExistence type="predicted"/>
<dbReference type="InterPro" id="IPR023772">
    <property type="entry name" value="DNA-bd_HTH_TetR-type_CS"/>
</dbReference>
<dbReference type="Proteomes" id="UP000617531">
    <property type="component" value="Unassembled WGS sequence"/>
</dbReference>
<gene>
    <name evidence="6" type="ORF">GCM10011600_02280</name>
</gene>
<dbReference type="InterPro" id="IPR009057">
    <property type="entry name" value="Homeodomain-like_sf"/>
</dbReference>
<comment type="caution">
    <text evidence="6">The sequence shown here is derived from an EMBL/GenBank/DDBJ whole genome shotgun (WGS) entry which is preliminary data.</text>
</comment>
<organism evidence="6 7">
    <name type="scientific">Pseudolysinimonas yzui</name>
    <dbReference type="NCBI Taxonomy" id="2708254"/>
    <lineage>
        <taxon>Bacteria</taxon>
        <taxon>Bacillati</taxon>
        <taxon>Actinomycetota</taxon>
        <taxon>Actinomycetes</taxon>
        <taxon>Micrococcales</taxon>
        <taxon>Microbacteriaceae</taxon>
        <taxon>Pseudolysinimonas</taxon>
    </lineage>
</organism>
<dbReference type="AlphaFoldDB" id="A0A8J3DZP6"/>
<dbReference type="InterPro" id="IPR001647">
    <property type="entry name" value="HTH_TetR"/>
</dbReference>
<evidence type="ECO:0000256" key="2">
    <source>
        <dbReference type="ARBA" id="ARBA00023125"/>
    </source>
</evidence>
<keyword evidence="7" id="KW-1185">Reference proteome</keyword>
<dbReference type="GO" id="GO:0003700">
    <property type="term" value="F:DNA-binding transcription factor activity"/>
    <property type="evidence" value="ECO:0007669"/>
    <property type="project" value="TreeGrafter"/>
</dbReference>
<dbReference type="InterPro" id="IPR050109">
    <property type="entry name" value="HTH-type_TetR-like_transc_reg"/>
</dbReference>
<evidence type="ECO:0000313" key="6">
    <source>
        <dbReference type="EMBL" id="GHF05336.1"/>
    </source>
</evidence>
<dbReference type="Pfam" id="PF00440">
    <property type="entry name" value="TetR_N"/>
    <property type="match status" value="1"/>
</dbReference>
<dbReference type="PROSITE" id="PS01081">
    <property type="entry name" value="HTH_TETR_1"/>
    <property type="match status" value="1"/>
</dbReference>
<dbReference type="SUPFAM" id="SSF46689">
    <property type="entry name" value="Homeodomain-like"/>
    <property type="match status" value="1"/>
</dbReference>
<evidence type="ECO:0000256" key="1">
    <source>
        <dbReference type="ARBA" id="ARBA00023015"/>
    </source>
</evidence>
<keyword evidence="3" id="KW-0804">Transcription</keyword>
<reference evidence="6" key="2">
    <citation type="submission" date="2020-09" db="EMBL/GenBank/DDBJ databases">
        <authorList>
            <person name="Sun Q."/>
            <person name="Zhou Y."/>
        </authorList>
    </citation>
    <scope>NUCLEOTIDE SEQUENCE</scope>
    <source>
        <strain evidence="6">CGMCC 1.16548</strain>
    </source>
</reference>
<keyword evidence="2 4" id="KW-0238">DNA-binding</keyword>
<name>A0A8J3DZP6_9MICO</name>
<dbReference type="GO" id="GO:0000976">
    <property type="term" value="F:transcription cis-regulatory region binding"/>
    <property type="evidence" value="ECO:0007669"/>
    <property type="project" value="TreeGrafter"/>
</dbReference>
<dbReference type="PRINTS" id="PR00455">
    <property type="entry name" value="HTHTETR"/>
</dbReference>
<feature type="domain" description="HTH tetR-type" evidence="5">
    <location>
        <begin position="10"/>
        <end position="70"/>
    </location>
</feature>
<dbReference type="Gene3D" id="1.10.357.10">
    <property type="entry name" value="Tetracycline Repressor, domain 2"/>
    <property type="match status" value="1"/>
</dbReference>
<dbReference type="GO" id="GO:0045892">
    <property type="term" value="P:negative regulation of DNA-templated transcription"/>
    <property type="evidence" value="ECO:0007669"/>
    <property type="project" value="UniProtKB-ARBA"/>
</dbReference>
<evidence type="ECO:0000313" key="7">
    <source>
        <dbReference type="Proteomes" id="UP000617531"/>
    </source>
</evidence>
<evidence type="ECO:0000259" key="5">
    <source>
        <dbReference type="PROSITE" id="PS50977"/>
    </source>
</evidence>
<evidence type="ECO:0000256" key="3">
    <source>
        <dbReference type="ARBA" id="ARBA00023163"/>
    </source>
</evidence>
<dbReference type="PROSITE" id="PS50977">
    <property type="entry name" value="HTH_TETR_2"/>
    <property type="match status" value="1"/>
</dbReference>